<gene>
    <name evidence="2" type="ORF">SAMN03080614_10491</name>
</gene>
<evidence type="ECO:0000256" key="1">
    <source>
        <dbReference type="SAM" id="Phobius"/>
    </source>
</evidence>
<evidence type="ECO:0000313" key="2">
    <source>
        <dbReference type="EMBL" id="SET10563.1"/>
    </source>
</evidence>
<accession>A0A1I0BU36</accession>
<dbReference type="AlphaFoldDB" id="A0A1I0BU36"/>
<organism evidence="2 3">
    <name type="scientific">Anaerobranca gottschalkii DSM 13577</name>
    <dbReference type="NCBI Taxonomy" id="1120990"/>
    <lineage>
        <taxon>Bacteria</taxon>
        <taxon>Bacillati</taxon>
        <taxon>Bacillota</taxon>
        <taxon>Clostridia</taxon>
        <taxon>Eubacteriales</taxon>
        <taxon>Proteinivoracaceae</taxon>
        <taxon>Anaerobranca</taxon>
    </lineage>
</organism>
<keyword evidence="1" id="KW-0472">Membrane</keyword>
<keyword evidence="1" id="KW-1133">Transmembrane helix</keyword>
<dbReference type="RefSeq" id="WP_177159768.1">
    <property type="nucleotide sequence ID" value="NZ_FOIF01000049.1"/>
</dbReference>
<dbReference type="EMBL" id="FOIF01000049">
    <property type="protein sequence ID" value="SET10563.1"/>
    <property type="molecule type" value="Genomic_DNA"/>
</dbReference>
<feature type="transmembrane region" description="Helical" evidence="1">
    <location>
        <begin position="112"/>
        <end position="133"/>
    </location>
</feature>
<proteinExistence type="predicted"/>
<feature type="transmembrane region" description="Helical" evidence="1">
    <location>
        <begin position="145"/>
        <end position="163"/>
    </location>
</feature>
<dbReference type="NCBIfam" id="NF037962">
    <property type="entry name" value="arsenic_eff"/>
    <property type="match status" value="1"/>
</dbReference>
<feature type="transmembrane region" description="Helical" evidence="1">
    <location>
        <begin position="30"/>
        <end position="48"/>
    </location>
</feature>
<name>A0A1I0BU36_9FIRM</name>
<sequence>MLILRGARGKKEETPPLTTTEKITSKFVNYGFWFLISFGLILGILNMMQIDINELFIPNLGLIIGVTGTALSLFIVIKGKRFLRDDTLESEKDKIQSLKKTFIQNSLETSFVIMWVLFGYLAYELLTFGVGGGDHLAGQIIIENWLLATGIISIIIGVTVGIIPGCGPQIVFVTLYINGLVPFSALLANAISQDGDALFPLIAIDRRSALWATIINKFPALTFALIMYWFEIKYNLFSFLR</sequence>
<dbReference type="Proteomes" id="UP000243819">
    <property type="component" value="Unassembled WGS sequence"/>
</dbReference>
<keyword evidence="1" id="KW-0812">Transmembrane</keyword>
<feature type="transmembrane region" description="Helical" evidence="1">
    <location>
        <begin position="169"/>
        <end position="188"/>
    </location>
</feature>
<reference evidence="3" key="1">
    <citation type="submission" date="2016-10" db="EMBL/GenBank/DDBJ databases">
        <authorList>
            <person name="Varghese N."/>
            <person name="Submissions S."/>
        </authorList>
    </citation>
    <scope>NUCLEOTIDE SEQUENCE [LARGE SCALE GENOMIC DNA]</scope>
    <source>
        <strain evidence="3">DSM 13577</strain>
    </source>
</reference>
<protein>
    <submittedName>
        <fullName evidence="2">Putative, 10TM heavy-metal exporter</fullName>
    </submittedName>
</protein>
<dbReference type="InterPro" id="IPR021552">
    <property type="entry name" value="ArsP_2"/>
</dbReference>
<keyword evidence="3" id="KW-1185">Reference proteome</keyword>
<dbReference type="Pfam" id="PF11449">
    <property type="entry name" value="ArsP_2"/>
    <property type="match status" value="1"/>
</dbReference>
<evidence type="ECO:0000313" key="3">
    <source>
        <dbReference type="Proteomes" id="UP000243819"/>
    </source>
</evidence>
<feature type="transmembrane region" description="Helical" evidence="1">
    <location>
        <begin position="209"/>
        <end position="230"/>
    </location>
</feature>
<feature type="transmembrane region" description="Helical" evidence="1">
    <location>
        <begin position="55"/>
        <end position="77"/>
    </location>
</feature>